<organism evidence="1 2">
    <name type="scientific">Methanobacterium congolense</name>
    <dbReference type="NCBI Taxonomy" id="118062"/>
    <lineage>
        <taxon>Archaea</taxon>
        <taxon>Methanobacteriati</taxon>
        <taxon>Methanobacteriota</taxon>
        <taxon>Methanomada group</taxon>
        <taxon>Methanobacteria</taxon>
        <taxon>Methanobacteriales</taxon>
        <taxon>Methanobacteriaceae</taxon>
        <taxon>Methanobacterium</taxon>
    </lineage>
</organism>
<evidence type="ECO:0000313" key="2">
    <source>
        <dbReference type="Proteomes" id="UP000094707"/>
    </source>
</evidence>
<reference evidence="1 2" key="1">
    <citation type="submission" date="2016-08" db="EMBL/GenBank/DDBJ databases">
        <authorList>
            <person name="Seilhamer J.J."/>
        </authorList>
    </citation>
    <scope>NUCLEOTIDE SEQUENCE [LARGE SCALE GENOMIC DNA]</scope>
    <source>
        <strain evidence="1">Buetzberg</strain>
    </source>
</reference>
<dbReference type="InterPro" id="IPR002800">
    <property type="entry name" value="Rv2949c-like"/>
</dbReference>
<sequence length="177" mass="20262">MDQNIIYGIENIEKCIGKLSSAQKILLTTDGSVTAILDVIKGHVHLETLVQEFKDADKEVAELLDINEGDTVNYRVVVMGTGEPLIHAVSYIPVERLENDFKEDLIRADIPIGRILKKHKIESRREIKTIYAEKTNEETQSIYGTDSPMLTRTYNIIHKGETLIWIKETFPYDLFRD</sequence>
<name>A0A1D3L0S4_9EURY</name>
<gene>
    <name evidence="1" type="ORF">MCBB_0568</name>
</gene>
<dbReference type="Proteomes" id="UP000094707">
    <property type="component" value="Chromosome I"/>
</dbReference>
<accession>A0A1D3L0S4</accession>
<proteinExistence type="predicted"/>
<dbReference type="KEGG" id="mcub:MCBB_0568"/>
<dbReference type="Pfam" id="PF01947">
    <property type="entry name" value="Rv2949c-like"/>
    <property type="match status" value="1"/>
</dbReference>
<dbReference type="OrthoDB" id="145449at2157"/>
<dbReference type="PATRIC" id="fig|129848.4.peg.573"/>
<dbReference type="SUPFAM" id="SSF64288">
    <property type="entry name" value="Chorismate lyase-like"/>
    <property type="match status" value="1"/>
</dbReference>
<dbReference type="EC" id="4.1.-.-" evidence="1"/>
<keyword evidence="1" id="KW-0456">Lyase</keyword>
<dbReference type="STRING" id="118062.MCBB_0568"/>
<dbReference type="GeneID" id="30411425"/>
<dbReference type="RefSeq" id="WP_071906340.1">
    <property type="nucleotide sequence ID" value="NZ_LT607756.1"/>
</dbReference>
<dbReference type="EMBL" id="LT607756">
    <property type="protein sequence ID" value="SCG85143.1"/>
    <property type="molecule type" value="Genomic_DNA"/>
</dbReference>
<keyword evidence="2" id="KW-1185">Reference proteome</keyword>
<protein>
    <submittedName>
        <fullName evidence="1">Putative lyase MJ0807</fullName>
        <ecNumber evidence="1">4.1.-.-</ecNumber>
    </submittedName>
</protein>
<dbReference type="Gene3D" id="3.40.1410.10">
    <property type="entry name" value="Chorismate lyase-like"/>
    <property type="match status" value="1"/>
</dbReference>
<evidence type="ECO:0000313" key="1">
    <source>
        <dbReference type="EMBL" id="SCG85143.1"/>
    </source>
</evidence>
<dbReference type="InterPro" id="IPR028978">
    <property type="entry name" value="Chorismate_lyase_/UTRA_dom_sf"/>
</dbReference>
<dbReference type="AlphaFoldDB" id="A0A1D3L0S4"/>
<dbReference type="GO" id="GO:0016829">
    <property type="term" value="F:lyase activity"/>
    <property type="evidence" value="ECO:0007669"/>
    <property type="project" value="UniProtKB-KW"/>
</dbReference>